<keyword evidence="1" id="KW-0732">Signal</keyword>
<feature type="signal peptide" evidence="1">
    <location>
        <begin position="1"/>
        <end position="24"/>
    </location>
</feature>
<reference evidence="2 3" key="1">
    <citation type="submission" date="2013-08" db="EMBL/GenBank/DDBJ databases">
        <title>Flavobacterium limnosediminis JC2902 genome sequencing.</title>
        <authorList>
            <person name="Lee K."/>
            <person name="Yi H."/>
            <person name="Park S."/>
            <person name="Chun J."/>
        </authorList>
    </citation>
    <scope>NUCLEOTIDE SEQUENCE [LARGE SCALE GENOMIC DNA]</scope>
    <source>
        <strain evidence="2 3">JC2902</strain>
    </source>
</reference>
<evidence type="ECO:0000256" key="1">
    <source>
        <dbReference type="SAM" id="SignalP"/>
    </source>
</evidence>
<sequence length="84" mass="9246">MRKYVLLLGAVGAVLIAFAFTTNAKENDKAHKVTICHYPPGNPGNVQKITISTNAVEKHIENHGDVVLEDPCDPCPCREEQNPY</sequence>
<feature type="chain" id="PRO_5004751105" evidence="1">
    <location>
        <begin position="25"/>
        <end position="84"/>
    </location>
</feature>
<organism evidence="2 3">
    <name type="scientific">Flavobacterium limnosediminis JC2902</name>
    <dbReference type="NCBI Taxonomy" id="1341181"/>
    <lineage>
        <taxon>Bacteria</taxon>
        <taxon>Pseudomonadati</taxon>
        <taxon>Bacteroidota</taxon>
        <taxon>Flavobacteriia</taxon>
        <taxon>Flavobacteriales</taxon>
        <taxon>Flavobacteriaceae</taxon>
        <taxon>Flavobacterium</taxon>
    </lineage>
</organism>
<protein>
    <submittedName>
        <fullName evidence="2">Uncharacterized protein</fullName>
    </submittedName>
</protein>
<evidence type="ECO:0000313" key="2">
    <source>
        <dbReference type="EMBL" id="ESU28941.1"/>
    </source>
</evidence>
<dbReference type="AlphaFoldDB" id="V6SQL9"/>
<evidence type="ECO:0000313" key="3">
    <source>
        <dbReference type="Proteomes" id="UP000018004"/>
    </source>
</evidence>
<keyword evidence="3" id="KW-1185">Reference proteome</keyword>
<dbReference type="EMBL" id="AVGG01000003">
    <property type="protein sequence ID" value="ESU28941.1"/>
    <property type="molecule type" value="Genomic_DNA"/>
</dbReference>
<dbReference type="Proteomes" id="UP000018004">
    <property type="component" value="Unassembled WGS sequence"/>
</dbReference>
<dbReference type="eggNOG" id="ENOG5030ZFA">
    <property type="taxonomic scope" value="Bacteria"/>
</dbReference>
<dbReference type="STRING" id="1341181.FLJC2902T_09730"/>
<dbReference type="PATRIC" id="fig|1341181.4.peg.964"/>
<accession>V6SQL9</accession>
<name>V6SQL9_9FLAO</name>
<dbReference type="OrthoDB" id="1121493at2"/>
<proteinExistence type="predicted"/>
<comment type="caution">
    <text evidence="2">The sequence shown here is derived from an EMBL/GenBank/DDBJ whole genome shotgun (WGS) entry which is preliminary data.</text>
</comment>
<dbReference type="RefSeq" id="WP_023578632.1">
    <property type="nucleotide sequence ID" value="NZ_AVGG01000003.1"/>
</dbReference>
<gene>
    <name evidence="2" type="ORF">FLJC2902T_09730</name>
</gene>